<evidence type="ECO:0000313" key="1">
    <source>
        <dbReference type="EMBL" id="KAK8955331.1"/>
    </source>
</evidence>
<evidence type="ECO:0000313" key="2">
    <source>
        <dbReference type="Proteomes" id="UP001412067"/>
    </source>
</evidence>
<gene>
    <name evidence="1" type="ORF">KSP40_PGU013836</name>
</gene>
<keyword evidence="2" id="KW-1185">Reference proteome</keyword>
<reference evidence="1 2" key="1">
    <citation type="journal article" date="2022" name="Nat. Plants">
        <title>Genomes of leafy and leafless Platanthera orchids illuminate the evolution of mycoheterotrophy.</title>
        <authorList>
            <person name="Li M.H."/>
            <person name="Liu K.W."/>
            <person name="Li Z."/>
            <person name="Lu H.C."/>
            <person name="Ye Q.L."/>
            <person name="Zhang D."/>
            <person name="Wang J.Y."/>
            <person name="Li Y.F."/>
            <person name="Zhong Z.M."/>
            <person name="Liu X."/>
            <person name="Yu X."/>
            <person name="Liu D.K."/>
            <person name="Tu X.D."/>
            <person name="Liu B."/>
            <person name="Hao Y."/>
            <person name="Liao X.Y."/>
            <person name="Jiang Y.T."/>
            <person name="Sun W.H."/>
            <person name="Chen J."/>
            <person name="Chen Y.Q."/>
            <person name="Ai Y."/>
            <person name="Zhai J.W."/>
            <person name="Wu S.S."/>
            <person name="Zhou Z."/>
            <person name="Hsiao Y.Y."/>
            <person name="Wu W.L."/>
            <person name="Chen Y.Y."/>
            <person name="Lin Y.F."/>
            <person name="Hsu J.L."/>
            <person name="Li C.Y."/>
            <person name="Wang Z.W."/>
            <person name="Zhao X."/>
            <person name="Zhong W.Y."/>
            <person name="Ma X.K."/>
            <person name="Ma L."/>
            <person name="Huang J."/>
            <person name="Chen G.Z."/>
            <person name="Huang M.Z."/>
            <person name="Huang L."/>
            <person name="Peng D.H."/>
            <person name="Luo Y.B."/>
            <person name="Zou S.Q."/>
            <person name="Chen S.P."/>
            <person name="Lan S."/>
            <person name="Tsai W.C."/>
            <person name="Van de Peer Y."/>
            <person name="Liu Z.J."/>
        </authorList>
    </citation>
    <scope>NUCLEOTIDE SEQUENCE [LARGE SCALE GENOMIC DNA]</scope>
    <source>
        <strain evidence="1">Lor288</strain>
    </source>
</reference>
<dbReference type="EMBL" id="JBBWWR010000013">
    <property type="protein sequence ID" value="KAK8955331.1"/>
    <property type="molecule type" value="Genomic_DNA"/>
</dbReference>
<dbReference type="PANTHER" id="PTHR33240:SF15">
    <property type="entry name" value="GAG-PRO-LIKE PROTEIN"/>
    <property type="match status" value="1"/>
</dbReference>
<proteinExistence type="predicted"/>
<sequence>MITLLITIGEFPRQTMHEVQFVVVDSSSAYNAIFGRPVQSIFKAIPSIPHLAMKFPTTRGISVVRGNQDESATRSDIL</sequence>
<protein>
    <submittedName>
        <fullName evidence="1">Uncharacterized protein</fullName>
    </submittedName>
</protein>
<accession>A0ABR2LZZ4</accession>
<organism evidence="1 2">
    <name type="scientific">Platanthera guangdongensis</name>
    <dbReference type="NCBI Taxonomy" id="2320717"/>
    <lineage>
        <taxon>Eukaryota</taxon>
        <taxon>Viridiplantae</taxon>
        <taxon>Streptophyta</taxon>
        <taxon>Embryophyta</taxon>
        <taxon>Tracheophyta</taxon>
        <taxon>Spermatophyta</taxon>
        <taxon>Magnoliopsida</taxon>
        <taxon>Liliopsida</taxon>
        <taxon>Asparagales</taxon>
        <taxon>Orchidaceae</taxon>
        <taxon>Orchidoideae</taxon>
        <taxon>Orchideae</taxon>
        <taxon>Orchidinae</taxon>
        <taxon>Platanthera</taxon>
    </lineage>
</organism>
<comment type="caution">
    <text evidence="1">The sequence shown here is derived from an EMBL/GenBank/DDBJ whole genome shotgun (WGS) entry which is preliminary data.</text>
</comment>
<dbReference type="Proteomes" id="UP001412067">
    <property type="component" value="Unassembled WGS sequence"/>
</dbReference>
<dbReference type="PANTHER" id="PTHR33240">
    <property type="entry name" value="OS08G0508500 PROTEIN"/>
    <property type="match status" value="1"/>
</dbReference>
<name>A0ABR2LZZ4_9ASPA</name>